<evidence type="ECO:0000256" key="18">
    <source>
        <dbReference type="ARBA" id="ARBA00023313"/>
    </source>
</evidence>
<evidence type="ECO:0000256" key="7">
    <source>
        <dbReference type="ARBA" id="ARBA00022525"/>
    </source>
</evidence>
<dbReference type="GO" id="GO:0034359">
    <property type="term" value="C:mature chylomicron"/>
    <property type="evidence" value="ECO:0007669"/>
    <property type="project" value="TreeGrafter"/>
</dbReference>
<reference evidence="23" key="1">
    <citation type="submission" date="2025-08" db="UniProtKB">
        <authorList>
            <consortium name="RefSeq"/>
        </authorList>
    </citation>
    <scope>IDENTIFICATION</scope>
</reference>
<accession>A0A1U7SVD5</accession>
<keyword evidence="16" id="KW-0325">Glycoprotein</keyword>
<dbReference type="SUPFAM" id="SSF48431">
    <property type="entry name" value="Lipovitellin-phosvitin complex, superhelical domain"/>
    <property type="match status" value="1"/>
</dbReference>
<dbReference type="InterPro" id="IPR001747">
    <property type="entry name" value="Vitellogenin_N"/>
</dbReference>
<evidence type="ECO:0000256" key="1">
    <source>
        <dbReference type="ARBA" id="ARBA00004496"/>
    </source>
</evidence>
<keyword evidence="6" id="KW-0162">Chylomicron</keyword>
<keyword evidence="13" id="KW-0445">Lipid transport</keyword>
<dbReference type="GO" id="GO:0008203">
    <property type="term" value="P:cholesterol metabolic process"/>
    <property type="evidence" value="ECO:0007669"/>
    <property type="project" value="UniProtKB-KW"/>
</dbReference>
<dbReference type="GO" id="GO:0050750">
    <property type="term" value="F:low-density lipoprotein particle receptor binding"/>
    <property type="evidence" value="ECO:0007669"/>
    <property type="project" value="TreeGrafter"/>
</dbReference>
<evidence type="ECO:0000256" key="6">
    <source>
        <dbReference type="ARBA" id="ARBA00022513"/>
    </source>
</evidence>
<dbReference type="eggNOG" id="KOG4338">
    <property type="taxonomic scope" value="Eukaryota"/>
</dbReference>
<evidence type="ECO:0000256" key="4">
    <source>
        <dbReference type="ARBA" id="ARBA00022448"/>
    </source>
</evidence>
<keyword evidence="8" id="KW-0153">Cholesterol metabolism</keyword>
<dbReference type="GO" id="GO:0034361">
    <property type="term" value="C:very-low-density lipoprotein particle"/>
    <property type="evidence" value="ECO:0007669"/>
    <property type="project" value="UniProtKB-KW"/>
</dbReference>
<dbReference type="GO" id="GO:0008201">
    <property type="term" value="F:heparin binding"/>
    <property type="evidence" value="ECO:0007669"/>
    <property type="project" value="UniProtKB-KW"/>
</dbReference>
<evidence type="ECO:0000256" key="14">
    <source>
        <dbReference type="ARBA" id="ARBA00023098"/>
    </source>
</evidence>
<keyword evidence="5" id="KW-0963">Cytoplasm</keyword>
<keyword evidence="19" id="KW-1015">Disulfide bond</keyword>
<protein>
    <submittedName>
        <fullName evidence="23">Apolipoprotein B-100-like</fullName>
    </submittedName>
</protein>
<keyword evidence="15" id="KW-1207">Sterol metabolism</keyword>
<keyword evidence="4" id="KW-0813">Transport</keyword>
<dbReference type="SMART" id="SM00638">
    <property type="entry name" value="LPD_N"/>
    <property type="match status" value="1"/>
</dbReference>
<proteinExistence type="predicted"/>
<dbReference type="InterPro" id="IPR052418">
    <property type="entry name" value="Apolipoprotein_B"/>
</dbReference>
<evidence type="ECO:0000256" key="12">
    <source>
        <dbReference type="ARBA" id="ARBA00022729"/>
    </source>
</evidence>
<dbReference type="GO" id="GO:0005737">
    <property type="term" value="C:cytoplasm"/>
    <property type="evidence" value="ECO:0007669"/>
    <property type="project" value="UniProtKB-SubCell"/>
</dbReference>
<dbReference type="InterPro" id="IPR011030">
    <property type="entry name" value="Lipovitellin_superhlx_dom"/>
</dbReference>
<dbReference type="InterPro" id="IPR009454">
    <property type="entry name" value="Lipid_transpt_open_b-sht"/>
</dbReference>
<keyword evidence="11" id="KW-0427">LDL</keyword>
<dbReference type="FunFam" id="2.30.230.10:FF:000003">
    <property type="entry name" value="Apolipoprotein B"/>
    <property type="match status" value="1"/>
</dbReference>
<dbReference type="GO" id="GO:0030301">
    <property type="term" value="P:cholesterol transport"/>
    <property type="evidence" value="ECO:0007669"/>
    <property type="project" value="TreeGrafter"/>
</dbReference>
<name>A0A1U7SVD5_ALLSI</name>
<feature type="disulfide bond" evidence="19">
    <location>
        <begin position="178"/>
        <end position="204"/>
    </location>
</feature>
<evidence type="ECO:0000256" key="17">
    <source>
        <dbReference type="ARBA" id="ARBA00023221"/>
    </source>
</evidence>
<keyword evidence="10" id="KW-0551">Lipid droplet</keyword>
<dbReference type="AlphaFoldDB" id="A0A1U7SVD5"/>
<sequence length="991" mass="110782">MGPLQLWLLLLLLSSDVLAQEEGPENGSPSCSKEATRFKHLRKYVYTYEAETASGVSGTADSRTGSKMNCKVELEVPQLCSFILKTSQCTLREVFGTDAEGKAMLKKSKNSDDFASAMSQHELKFNMQDGTKVQLYPEKHESVNILNIKRGIISALLVPMETEDKTKIVPMDTVYGKCDTEVEVRTRKGSIATDISMNRNLKTCDNFNPVREHVSPIALIKGLDSPLSTLIKSTQYCQYSIDTKRRHVSEVVCSEKHLFLPSSYKNRYGIMTQVTQTLKLEDTPKSNSRTFDEAALEKRGLSLENSNAKSSKFGDSVLKTLEELQKLSSSQNNQQRPRLFYRFVSGLRSLHNDTLGSLVPKMIETSSSITIQALTQCGTLECYSAILQILRSGHVSPLVADIVTYTLGLVPSPCPKRLREILNMAQHLRSRASFYALSHTVNGFYRERNIITEEVKDVAKFMESLLGNECSGDNELAYLTLRAIGNMGSVLEEAHPSLKSAVRTCIQSEAATLSVQKSAIQALRKMTLTEEDRAVLLTIFQEADAPVEKRLAAYLMIMKNPSQSDLVKIVKTVSKDKNEQVKSFVSSHITNILDSEEIGIEFLKNKLQEAFKGFQIPTARDFKKFSRNYQISKNVSLPGNNSFSARVEGNLLFEPNNAVPKETMLKTTLQVYGFSPMDIFEIGLDGKNFEPTLEALFGQQGFFPDSTSKALYWIDGRVPEQVSKMLFDYFGYSRKNVQEQELMTGLTRNLEKLIKEVGNKDFPEARAYLQILGEELGYMKLNDFKLLGNMLLKTIKTLLSIPEKIVQAISKGTEADLFVHYMFMDNEFELPTGAGFQLQVALSGIMTPGAKAGMKMHQKHMHAELIAKPSVGIEFISHVGINIPVFARSGVQMNSIIYHESGFEAHIGMKDRQLKFSIPAPKTPTKLFSISNTLHLVSPTKTEVIPPLIENRESWTSCKPLFTGLNYCTKVEYSNSSTTEAAPYYPLTGET</sequence>
<evidence type="ECO:0000256" key="13">
    <source>
        <dbReference type="ARBA" id="ARBA00023055"/>
    </source>
</evidence>
<dbReference type="Pfam" id="PF06448">
    <property type="entry name" value="DUF1081"/>
    <property type="match status" value="1"/>
</dbReference>
<dbReference type="Gene3D" id="1.25.10.20">
    <property type="entry name" value="Vitellinogen, superhelical"/>
    <property type="match status" value="1"/>
</dbReference>
<dbReference type="STRING" id="38654.A0A1U7SVD5"/>
<dbReference type="KEGG" id="asn:102384651"/>
<evidence type="ECO:0000259" key="21">
    <source>
        <dbReference type="PROSITE" id="PS51211"/>
    </source>
</evidence>
<dbReference type="RefSeq" id="XP_006037357.2">
    <property type="nucleotide sequence ID" value="XM_006037295.3"/>
</dbReference>
<feature type="signal peptide" evidence="20">
    <location>
        <begin position="1"/>
        <end position="19"/>
    </location>
</feature>
<evidence type="ECO:0000256" key="15">
    <source>
        <dbReference type="ARBA" id="ARBA00023166"/>
    </source>
</evidence>
<keyword evidence="17" id="KW-0753">Steroid metabolism</keyword>
<evidence type="ECO:0000256" key="20">
    <source>
        <dbReference type="SAM" id="SignalP"/>
    </source>
</evidence>
<evidence type="ECO:0000256" key="5">
    <source>
        <dbReference type="ARBA" id="ARBA00022490"/>
    </source>
</evidence>
<evidence type="ECO:0000256" key="2">
    <source>
        <dbReference type="ARBA" id="ARBA00004502"/>
    </source>
</evidence>
<keyword evidence="7" id="KW-0964">Secreted</keyword>
<feature type="non-terminal residue" evidence="23">
    <location>
        <position position="991"/>
    </location>
</feature>
<organism evidence="22 23">
    <name type="scientific">Alligator sinensis</name>
    <name type="common">Chinese alligator</name>
    <dbReference type="NCBI Taxonomy" id="38654"/>
    <lineage>
        <taxon>Eukaryota</taxon>
        <taxon>Metazoa</taxon>
        <taxon>Chordata</taxon>
        <taxon>Craniata</taxon>
        <taxon>Vertebrata</taxon>
        <taxon>Euteleostomi</taxon>
        <taxon>Archelosauria</taxon>
        <taxon>Archosauria</taxon>
        <taxon>Crocodylia</taxon>
        <taxon>Alligatoridae</taxon>
        <taxon>Alligatorinae</taxon>
        <taxon>Alligator</taxon>
    </lineage>
</organism>
<evidence type="ECO:0000256" key="9">
    <source>
        <dbReference type="ARBA" id="ARBA00022674"/>
    </source>
</evidence>
<keyword evidence="12 20" id="KW-0732">Signal</keyword>
<evidence type="ECO:0000313" key="22">
    <source>
        <dbReference type="Proteomes" id="UP000189705"/>
    </source>
</evidence>
<dbReference type="OrthoDB" id="6484170at2759"/>
<dbReference type="Gene3D" id="2.30.230.10">
    <property type="entry name" value="Lipovitellin, beta-sheet shell regions, chain A"/>
    <property type="match status" value="1"/>
</dbReference>
<dbReference type="GO" id="GO:0034362">
    <property type="term" value="C:low-density lipoprotein particle"/>
    <property type="evidence" value="ECO:0007669"/>
    <property type="project" value="UniProtKB-KW"/>
</dbReference>
<dbReference type="GO" id="GO:0042953">
    <property type="term" value="P:lipoprotein transport"/>
    <property type="evidence" value="ECO:0007669"/>
    <property type="project" value="TreeGrafter"/>
</dbReference>
<keyword evidence="9" id="KW-0358">Heparin-binding</keyword>
<dbReference type="InterPro" id="IPR015819">
    <property type="entry name" value="Lipid_transp_b-sht_shell"/>
</dbReference>
<evidence type="ECO:0000256" key="3">
    <source>
        <dbReference type="ARBA" id="ARBA00004613"/>
    </source>
</evidence>
<dbReference type="InParanoid" id="A0A1U7SVD5"/>
<evidence type="ECO:0000313" key="23">
    <source>
        <dbReference type="RefSeq" id="XP_006037357.2"/>
    </source>
</evidence>
<keyword evidence="18" id="KW-0850">VLDL</keyword>
<evidence type="ECO:0000256" key="8">
    <source>
        <dbReference type="ARBA" id="ARBA00022548"/>
    </source>
</evidence>
<dbReference type="Pfam" id="PF09172">
    <property type="entry name" value="Vit_open_b-sht"/>
    <property type="match status" value="1"/>
</dbReference>
<dbReference type="SUPFAM" id="SSF56968">
    <property type="entry name" value="Lipovitellin-phosvitin complex, beta-sheet shell regions"/>
    <property type="match status" value="2"/>
</dbReference>
<dbReference type="PANTHER" id="PTHR13769:SF1">
    <property type="entry name" value="APOLIPOPROTEIN B-100"/>
    <property type="match status" value="1"/>
</dbReference>
<gene>
    <name evidence="23" type="primary">LOC102384651</name>
</gene>
<feature type="chain" id="PRO_5010579638" evidence="20">
    <location>
        <begin position="20"/>
        <end position="991"/>
    </location>
</feature>
<keyword evidence="22" id="KW-1185">Reference proteome</keyword>
<evidence type="ECO:0000256" key="10">
    <source>
        <dbReference type="ARBA" id="ARBA00022677"/>
    </source>
</evidence>
<evidence type="ECO:0000256" key="16">
    <source>
        <dbReference type="ARBA" id="ARBA00023180"/>
    </source>
</evidence>
<dbReference type="InterPro" id="IPR015816">
    <property type="entry name" value="Vitellinogen_b-sht_N"/>
</dbReference>
<dbReference type="GeneID" id="102384651"/>
<dbReference type="Proteomes" id="UP000189705">
    <property type="component" value="Unplaced"/>
</dbReference>
<dbReference type="GO" id="GO:0120020">
    <property type="term" value="F:cholesterol transfer activity"/>
    <property type="evidence" value="ECO:0007669"/>
    <property type="project" value="TreeGrafter"/>
</dbReference>
<evidence type="ECO:0000256" key="11">
    <source>
        <dbReference type="ARBA" id="ARBA00022710"/>
    </source>
</evidence>
<dbReference type="GO" id="GO:0006642">
    <property type="term" value="P:triglyceride mobilization"/>
    <property type="evidence" value="ECO:0007669"/>
    <property type="project" value="TreeGrafter"/>
</dbReference>
<comment type="caution">
    <text evidence="19">Lacks conserved residue(s) required for the propagation of feature annotation.</text>
</comment>
<dbReference type="PANTHER" id="PTHR13769">
    <property type="entry name" value="APOLIPOPROTEIN B"/>
    <property type="match status" value="1"/>
</dbReference>
<dbReference type="Pfam" id="PF01347">
    <property type="entry name" value="Vitellogenin_N"/>
    <property type="match status" value="1"/>
</dbReference>
<comment type="subcellular location">
    <subcellularLocation>
        <location evidence="1">Cytoplasm</location>
    </subcellularLocation>
    <subcellularLocation>
        <location evidence="2">Lipid droplet</location>
    </subcellularLocation>
    <subcellularLocation>
        <location evidence="3">Secreted</location>
    </subcellularLocation>
</comment>
<dbReference type="SMART" id="SM01169">
    <property type="entry name" value="DUF1943"/>
    <property type="match status" value="1"/>
</dbReference>
<dbReference type="GO" id="GO:0042632">
    <property type="term" value="P:cholesterol homeostasis"/>
    <property type="evidence" value="ECO:0007669"/>
    <property type="project" value="TreeGrafter"/>
</dbReference>
<dbReference type="GO" id="GO:0005811">
    <property type="term" value="C:lipid droplet"/>
    <property type="evidence" value="ECO:0007669"/>
    <property type="project" value="UniProtKB-SubCell"/>
</dbReference>
<keyword evidence="14" id="KW-0443">Lipid metabolism</keyword>
<dbReference type="InterPro" id="IPR015255">
    <property type="entry name" value="Vitellinogen_open_b-sht"/>
</dbReference>
<feature type="domain" description="Vitellogenin" evidence="21">
    <location>
        <begin position="38"/>
        <end position="663"/>
    </location>
</feature>
<dbReference type="Gene3D" id="2.20.80.10">
    <property type="entry name" value="Lipovitellin-phosvitin complex, chain A, domain 4"/>
    <property type="match status" value="1"/>
</dbReference>
<dbReference type="PROSITE" id="PS51211">
    <property type="entry name" value="VITELLOGENIN"/>
    <property type="match status" value="1"/>
</dbReference>
<evidence type="ECO:0000256" key="19">
    <source>
        <dbReference type="PROSITE-ProRule" id="PRU00557"/>
    </source>
</evidence>